<evidence type="ECO:0000259" key="9">
    <source>
        <dbReference type="PROSITE" id="PS50059"/>
    </source>
</evidence>
<dbReference type="EC" id="5.2.1.8" evidence="3 7"/>
<evidence type="ECO:0000256" key="1">
    <source>
        <dbReference type="ARBA" id="ARBA00000971"/>
    </source>
</evidence>
<reference evidence="10 11" key="1">
    <citation type="submission" date="2022-12" db="EMBL/GenBank/DDBJ databases">
        <title>Genomic features and morphological characterization of a novel Knufia sp. strain isolated from spacecraft assembly facility.</title>
        <authorList>
            <person name="Teixeira M."/>
            <person name="Chander A.M."/>
            <person name="Stajich J.E."/>
            <person name="Venkateswaran K."/>
        </authorList>
    </citation>
    <scope>NUCLEOTIDE SEQUENCE [LARGE SCALE GENOMIC DNA]</scope>
    <source>
        <strain evidence="10 11">FJI-L2-BK-P2</strain>
    </source>
</reference>
<evidence type="ECO:0000256" key="5">
    <source>
        <dbReference type="ARBA" id="ARBA00023235"/>
    </source>
</evidence>
<feature type="region of interest" description="Disordered" evidence="8">
    <location>
        <begin position="1"/>
        <end position="24"/>
    </location>
</feature>
<sequence length="123" mass="13024">MSSSSPEFNKTMLQPGDQTTYPRAGDTVSMIYTGWLYDTSKPNNRGTQFDSSIGRGPFKAKIGVGHVIQGWDEGVPTMSVGEKAVLTIPGEMAYGDRGFPGLIPPGAALVFEVELAGVGRGRG</sequence>
<dbReference type="InterPro" id="IPR001179">
    <property type="entry name" value="PPIase_FKBP_dom"/>
</dbReference>
<dbReference type="GO" id="GO:0003755">
    <property type="term" value="F:peptidyl-prolyl cis-trans isomerase activity"/>
    <property type="evidence" value="ECO:0007669"/>
    <property type="project" value="UniProtKB-KW"/>
</dbReference>
<dbReference type="InterPro" id="IPR046357">
    <property type="entry name" value="PPIase_dom_sf"/>
</dbReference>
<dbReference type="EMBL" id="JAKLMC020000024">
    <property type="protein sequence ID" value="KAK5950744.1"/>
    <property type="molecule type" value="Genomic_DNA"/>
</dbReference>
<evidence type="ECO:0000256" key="2">
    <source>
        <dbReference type="ARBA" id="ARBA00002388"/>
    </source>
</evidence>
<proteinExistence type="inferred from homology"/>
<feature type="domain" description="PPIase FKBP-type" evidence="9">
    <location>
        <begin position="25"/>
        <end position="119"/>
    </location>
</feature>
<protein>
    <recommendedName>
        <fullName evidence="3 7">peptidylprolyl isomerase</fullName>
        <ecNumber evidence="3 7">5.2.1.8</ecNumber>
    </recommendedName>
</protein>
<evidence type="ECO:0000256" key="4">
    <source>
        <dbReference type="ARBA" id="ARBA00023110"/>
    </source>
</evidence>
<evidence type="ECO:0000256" key="8">
    <source>
        <dbReference type="SAM" id="MobiDB-lite"/>
    </source>
</evidence>
<gene>
    <name evidence="10" type="ORF">OHC33_008127</name>
</gene>
<keyword evidence="11" id="KW-1185">Reference proteome</keyword>
<name>A0AAN8EAN6_9EURO</name>
<dbReference type="PANTHER" id="PTHR10516">
    <property type="entry name" value="PEPTIDYL-PROLYL CIS-TRANS ISOMERASE"/>
    <property type="match status" value="1"/>
</dbReference>
<keyword evidence="4 7" id="KW-0697">Rotamase</keyword>
<dbReference type="PROSITE" id="PS50059">
    <property type="entry name" value="FKBP_PPIASE"/>
    <property type="match status" value="1"/>
</dbReference>
<evidence type="ECO:0000256" key="3">
    <source>
        <dbReference type="ARBA" id="ARBA00013194"/>
    </source>
</evidence>
<dbReference type="GO" id="GO:0005737">
    <property type="term" value="C:cytoplasm"/>
    <property type="evidence" value="ECO:0007669"/>
    <property type="project" value="TreeGrafter"/>
</dbReference>
<comment type="similarity">
    <text evidence="6">Belongs to the FKBP-type PPIase family. FKBP1 subfamily.</text>
</comment>
<dbReference type="FunFam" id="3.10.50.40:FF:000006">
    <property type="entry name" value="Peptidyl-prolyl cis-trans isomerase"/>
    <property type="match status" value="1"/>
</dbReference>
<comment type="function">
    <text evidence="2">PPIases accelerate the folding of proteins. It catalyzes the cis-trans isomerization of proline imidic peptide bonds in oligopeptides.</text>
</comment>
<comment type="catalytic activity">
    <reaction evidence="1 7">
        <text>[protein]-peptidylproline (omega=180) = [protein]-peptidylproline (omega=0)</text>
        <dbReference type="Rhea" id="RHEA:16237"/>
        <dbReference type="Rhea" id="RHEA-COMP:10747"/>
        <dbReference type="Rhea" id="RHEA-COMP:10748"/>
        <dbReference type="ChEBI" id="CHEBI:83833"/>
        <dbReference type="ChEBI" id="CHEBI:83834"/>
        <dbReference type="EC" id="5.2.1.8"/>
    </reaction>
</comment>
<dbReference type="Gene3D" id="3.10.50.40">
    <property type="match status" value="1"/>
</dbReference>
<feature type="compositionally biased region" description="Polar residues" evidence="8">
    <location>
        <begin position="1"/>
        <end position="21"/>
    </location>
</feature>
<dbReference type="PANTHER" id="PTHR10516:SF443">
    <property type="entry name" value="FK506-BINDING PROTEIN 59-RELATED"/>
    <property type="match status" value="1"/>
</dbReference>
<organism evidence="10 11">
    <name type="scientific">Knufia fluminis</name>
    <dbReference type="NCBI Taxonomy" id="191047"/>
    <lineage>
        <taxon>Eukaryota</taxon>
        <taxon>Fungi</taxon>
        <taxon>Dikarya</taxon>
        <taxon>Ascomycota</taxon>
        <taxon>Pezizomycotina</taxon>
        <taxon>Eurotiomycetes</taxon>
        <taxon>Chaetothyriomycetidae</taxon>
        <taxon>Chaetothyriales</taxon>
        <taxon>Trichomeriaceae</taxon>
        <taxon>Knufia</taxon>
    </lineage>
</organism>
<dbReference type="SUPFAM" id="SSF54534">
    <property type="entry name" value="FKBP-like"/>
    <property type="match status" value="1"/>
</dbReference>
<dbReference type="AlphaFoldDB" id="A0AAN8EAN6"/>
<evidence type="ECO:0000256" key="7">
    <source>
        <dbReference type="PROSITE-ProRule" id="PRU00277"/>
    </source>
</evidence>
<dbReference type="Pfam" id="PF00254">
    <property type="entry name" value="FKBP_C"/>
    <property type="match status" value="1"/>
</dbReference>
<accession>A0AAN8EAN6</accession>
<evidence type="ECO:0000313" key="11">
    <source>
        <dbReference type="Proteomes" id="UP001316803"/>
    </source>
</evidence>
<evidence type="ECO:0000313" key="10">
    <source>
        <dbReference type="EMBL" id="KAK5950744.1"/>
    </source>
</evidence>
<dbReference type="Proteomes" id="UP001316803">
    <property type="component" value="Unassembled WGS sequence"/>
</dbReference>
<keyword evidence="5 7" id="KW-0413">Isomerase</keyword>
<dbReference type="InterPro" id="IPR050689">
    <property type="entry name" value="FKBP-type_PPIase"/>
</dbReference>
<comment type="caution">
    <text evidence="10">The sequence shown here is derived from an EMBL/GenBank/DDBJ whole genome shotgun (WGS) entry which is preliminary data.</text>
</comment>
<evidence type="ECO:0000256" key="6">
    <source>
        <dbReference type="ARBA" id="ARBA00038106"/>
    </source>
</evidence>